<evidence type="ECO:0000313" key="2">
    <source>
        <dbReference type="EMBL" id="KAF4497246.1"/>
    </source>
</evidence>
<dbReference type="EMBL" id="LUFC02000448">
    <property type="protein sequence ID" value="KAF4497246.1"/>
    <property type="molecule type" value="Genomic_DNA"/>
</dbReference>
<feature type="region of interest" description="Disordered" evidence="1">
    <location>
        <begin position="44"/>
        <end position="69"/>
    </location>
</feature>
<feature type="compositionally biased region" description="Polar residues" evidence="1">
    <location>
        <begin position="51"/>
        <end position="61"/>
    </location>
</feature>
<reference evidence="2" key="1">
    <citation type="submission" date="2020-01" db="EMBL/GenBank/DDBJ databases">
        <title>Identification and distribution of gene clusters putatively required for synthesis of sphingolipid metabolism inhibitors in phylogenetically diverse species of the filamentous fungus Fusarium.</title>
        <authorList>
            <person name="Kim H.-S."/>
            <person name="Busman M."/>
            <person name="Brown D.W."/>
            <person name="Divon H."/>
            <person name="Uhlig S."/>
            <person name="Proctor R.H."/>
        </authorList>
    </citation>
    <scope>NUCLEOTIDE SEQUENCE</scope>
    <source>
        <strain evidence="2">NRRL 31653</strain>
    </source>
</reference>
<keyword evidence="3" id="KW-1185">Reference proteome</keyword>
<dbReference type="AlphaFoldDB" id="A0A9P5B8Y1"/>
<comment type="caution">
    <text evidence="2">The sequence shown here is derived from an EMBL/GenBank/DDBJ whole genome shotgun (WGS) entry which is preliminary data.</text>
</comment>
<gene>
    <name evidence="2" type="ORF">FAGAP_6597</name>
</gene>
<sequence>MRYLPHTSNPNNLHMTRYIMWSYQDVSSEGSPNRLLAMDMLLPKTQDNDLRSPQQGPQNEATVAEEEGTQSKFFPMTICQAF</sequence>
<organism evidence="2 3">
    <name type="scientific">Fusarium agapanthi</name>
    <dbReference type="NCBI Taxonomy" id="1803897"/>
    <lineage>
        <taxon>Eukaryota</taxon>
        <taxon>Fungi</taxon>
        <taxon>Dikarya</taxon>
        <taxon>Ascomycota</taxon>
        <taxon>Pezizomycotina</taxon>
        <taxon>Sordariomycetes</taxon>
        <taxon>Hypocreomycetidae</taxon>
        <taxon>Hypocreales</taxon>
        <taxon>Nectriaceae</taxon>
        <taxon>Fusarium</taxon>
        <taxon>Fusarium fujikuroi species complex</taxon>
    </lineage>
</organism>
<evidence type="ECO:0000313" key="3">
    <source>
        <dbReference type="Proteomes" id="UP000737391"/>
    </source>
</evidence>
<dbReference type="Proteomes" id="UP000737391">
    <property type="component" value="Unassembled WGS sequence"/>
</dbReference>
<protein>
    <submittedName>
        <fullName evidence="2">Uncharacterized protein</fullName>
    </submittedName>
</protein>
<accession>A0A9P5B8Y1</accession>
<evidence type="ECO:0000256" key="1">
    <source>
        <dbReference type="SAM" id="MobiDB-lite"/>
    </source>
</evidence>
<proteinExistence type="predicted"/>
<name>A0A9P5B8Y1_9HYPO</name>